<sequence length="106" mass="12042">MIHYSVFIPCSNLKYREISMSQFHRQVLAGSSLGVNLLAHVLLAQVVDIFCNLEAADQVYQQVSIFGLLNTYSGLSLQFLFTGFMLHQYRSLFSDEILQVCGSETW</sequence>
<dbReference type="EMBL" id="JAAALK010000081">
    <property type="protein sequence ID" value="KAG8088863.1"/>
    <property type="molecule type" value="Genomic_DNA"/>
</dbReference>
<name>A0A8J5WHK0_ZIZPA</name>
<organism evidence="1 2">
    <name type="scientific">Zizania palustris</name>
    <name type="common">Northern wild rice</name>
    <dbReference type="NCBI Taxonomy" id="103762"/>
    <lineage>
        <taxon>Eukaryota</taxon>
        <taxon>Viridiplantae</taxon>
        <taxon>Streptophyta</taxon>
        <taxon>Embryophyta</taxon>
        <taxon>Tracheophyta</taxon>
        <taxon>Spermatophyta</taxon>
        <taxon>Magnoliopsida</taxon>
        <taxon>Liliopsida</taxon>
        <taxon>Poales</taxon>
        <taxon>Poaceae</taxon>
        <taxon>BOP clade</taxon>
        <taxon>Oryzoideae</taxon>
        <taxon>Oryzeae</taxon>
        <taxon>Zizaniinae</taxon>
        <taxon>Zizania</taxon>
    </lineage>
</organism>
<proteinExistence type="predicted"/>
<evidence type="ECO:0000313" key="1">
    <source>
        <dbReference type="EMBL" id="KAG8088863.1"/>
    </source>
</evidence>
<gene>
    <name evidence="1" type="ORF">GUJ93_ZPchr0011g28087</name>
</gene>
<reference evidence="1" key="2">
    <citation type="submission" date="2021-02" db="EMBL/GenBank/DDBJ databases">
        <authorList>
            <person name="Kimball J.A."/>
            <person name="Haas M.W."/>
            <person name="Macchietto M."/>
            <person name="Kono T."/>
            <person name="Duquette J."/>
            <person name="Shao M."/>
        </authorList>
    </citation>
    <scope>NUCLEOTIDE SEQUENCE</scope>
    <source>
        <tissue evidence="1">Fresh leaf tissue</tissue>
    </source>
</reference>
<dbReference type="Proteomes" id="UP000729402">
    <property type="component" value="Unassembled WGS sequence"/>
</dbReference>
<dbReference type="AlphaFoldDB" id="A0A8J5WHK0"/>
<keyword evidence="2" id="KW-1185">Reference proteome</keyword>
<protein>
    <submittedName>
        <fullName evidence="1">Uncharacterized protein</fullName>
    </submittedName>
</protein>
<comment type="caution">
    <text evidence="1">The sequence shown here is derived from an EMBL/GenBank/DDBJ whole genome shotgun (WGS) entry which is preliminary data.</text>
</comment>
<evidence type="ECO:0000313" key="2">
    <source>
        <dbReference type="Proteomes" id="UP000729402"/>
    </source>
</evidence>
<accession>A0A8J5WHK0</accession>
<reference evidence="1" key="1">
    <citation type="journal article" date="2021" name="bioRxiv">
        <title>Whole Genome Assembly and Annotation of Northern Wild Rice, Zizania palustris L., Supports a Whole Genome Duplication in the Zizania Genus.</title>
        <authorList>
            <person name="Haas M."/>
            <person name="Kono T."/>
            <person name="Macchietto M."/>
            <person name="Millas R."/>
            <person name="McGilp L."/>
            <person name="Shao M."/>
            <person name="Duquette J."/>
            <person name="Hirsch C.N."/>
            <person name="Kimball J."/>
        </authorList>
    </citation>
    <scope>NUCLEOTIDE SEQUENCE</scope>
    <source>
        <tissue evidence="1">Fresh leaf tissue</tissue>
    </source>
</reference>